<keyword evidence="6 7" id="KW-0472">Membrane</keyword>
<dbReference type="Gene3D" id="1.20.58.1610">
    <property type="entry name" value="NADH:ubiquinone/plastoquinone oxidoreductase, chain 3"/>
    <property type="match status" value="1"/>
</dbReference>
<keyword evidence="5 7" id="KW-1133">Transmembrane helix</keyword>
<evidence type="ECO:0000256" key="7">
    <source>
        <dbReference type="SAM" id="Phobius"/>
    </source>
</evidence>
<keyword evidence="8" id="KW-0560">Oxidoreductase</keyword>
<reference evidence="8" key="1">
    <citation type="submission" date="2018-06" db="EMBL/GenBank/DDBJ databases">
        <authorList>
            <person name="Zhirakovskaya E."/>
        </authorList>
    </citation>
    <scope>NUCLEOTIDE SEQUENCE</scope>
</reference>
<dbReference type="GO" id="GO:0016491">
    <property type="term" value="F:oxidoreductase activity"/>
    <property type="evidence" value="ECO:0007669"/>
    <property type="project" value="UniProtKB-KW"/>
</dbReference>
<feature type="transmembrane region" description="Helical" evidence="7">
    <location>
        <begin position="71"/>
        <end position="90"/>
    </location>
</feature>
<dbReference type="PANTHER" id="PTHR11058">
    <property type="entry name" value="NADH-UBIQUINONE OXIDOREDUCTASE CHAIN 3"/>
    <property type="match status" value="1"/>
</dbReference>
<evidence type="ECO:0000313" key="8">
    <source>
        <dbReference type="EMBL" id="VAW34503.1"/>
    </source>
</evidence>
<evidence type="ECO:0000256" key="2">
    <source>
        <dbReference type="ARBA" id="ARBA00008472"/>
    </source>
</evidence>
<dbReference type="GO" id="GO:0008137">
    <property type="term" value="F:NADH dehydrogenase (ubiquinone) activity"/>
    <property type="evidence" value="ECO:0007669"/>
    <property type="project" value="InterPro"/>
</dbReference>
<dbReference type="PANTHER" id="PTHR11058:SF9">
    <property type="entry name" value="NADH-UBIQUINONE OXIDOREDUCTASE CHAIN 3"/>
    <property type="match status" value="1"/>
</dbReference>
<dbReference type="InterPro" id="IPR038430">
    <property type="entry name" value="NDAH_ubi_oxred_su3_sf"/>
</dbReference>
<evidence type="ECO:0000256" key="6">
    <source>
        <dbReference type="ARBA" id="ARBA00023136"/>
    </source>
</evidence>
<dbReference type="AlphaFoldDB" id="A0A3B0V282"/>
<dbReference type="InterPro" id="IPR000440">
    <property type="entry name" value="NADH_UbQ/plastoQ_OxRdtase_su3"/>
</dbReference>
<dbReference type="GO" id="GO:0030964">
    <property type="term" value="C:NADH dehydrogenase complex"/>
    <property type="evidence" value="ECO:0007669"/>
    <property type="project" value="TreeGrafter"/>
</dbReference>
<dbReference type="Pfam" id="PF00507">
    <property type="entry name" value="Oxidored_q4"/>
    <property type="match status" value="1"/>
</dbReference>
<name>A0A3B0V282_9ZZZZ</name>
<keyword evidence="4 7" id="KW-0812">Transmembrane</keyword>
<evidence type="ECO:0000256" key="3">
    <source>
        <dbReference type="ARBA" id="ARBA00022448"/>
    </source>
</evidence>
<evidence type="ECO:0000256" key="4">
    <source>
        <dbReference type="ARBA" id="ARBA00022692"/>
    </source>
</evidence>
<proteinExistence type="inferred from homology"/>
<comment type="similarity">
    <text evidence="2">Belongs to the complex I subunit 3 family.</text>
</comment>
<accession>A0A3B0V282</accession>
<dbReference type="EMBL" id="UOEY01000006">
    <property type="protein sequence ID" value="VAW34503.1"/>
    <property type="molecule type" value="Genomic_DNA"/>
</dbReference>
<evidence type="ECO:0000256" key="5">
    <source>
        <dbReference type="ARBA" id="ARBA00022989"/>
    </source>
</evidence>
<evidence type="ECO:0000256" key="1">
    <source>
        <dbReference type="ARBA" id="ARBA00004370"/>
    </source>
</evidence>
<feature type="transmembrane region" description="Helical" evidence="7">
    <location>
        <begin position="102"/>
        <end position="121"/>
    </location>
</feature>
<keyword evidence="8" id="KW-0830">Ubiquinone</keyword>
<sequence length="135" mass="15287">MDQHTLTNIIYVTIFLIGALLFGFGPIIIVKLFSPSSHTRNVANRTGQFVECGMEPIGSAWIRFGIVYYQYALIFLAFDVDILFLFPVAVAYNSPQVAGRDFAEMLLFVGILSLAIIYAWVKGVFTWEPKKYLHQ</sequence>
<organism evidence="8">
    <name type="scientific">hydrothermal vent metagenome</name>
    <dbReference type="NCBI Taxonomy" id="652676"/>
    <lineage>
        <taxon>unclassified sequences</taxon>
        <taxon>metagenomes</taxon>
        <taxon>ecological metagenomes</taxon>
    </lineage>
</organism>
<protein>
    <submittedName>
        <fullName evidence="8">NADH ubiquinone oxidoreductase chain A</fullName>
        <ecNumber evidence="8">1.6.5.3</ecNumber>
    </submittedName>
</protein>
<dbReference type="EC" id="1.6.5.3" evidence="8"/>
<comment type="subcellular location">
    <subcellularLocation>
        <location evidence="1">Membrane</location>
    </subcellularLocation>
</comment>
<keyword evidence="3" id="KW-0813">Transport</keyword>
<feature type="transmembrane region" description="Helical" evidence="7">
    <location>
        <begin position="6"/>
        <end position="30"/>
    </location>
</feature>
<gene>
    <name evidence="8" type="ORF">MNBD_DELTA04-1289</name>
</gene>